<sequence>MEIGLQNSPFAWNTLLLHSSPPRALAVVESMDYVPPTG</sequence>
<protein>
    <submittedName>
        <fullName evidence="1">Uncharacterized protein</fullName>
    </submittedName>
</protein>
<reference evidence="1" key="2">
    <citation type="journal article" date="2015" name="Fish Shellfish Immunol.">
        <title>Early steps in the European eel (Anguilla anguilla)-Vibrio vulnificus interaction in the gills: Role of the RtxA13 toxin.</title>
        <authorList>
            <person name="Callol A."/>
            <person name="Pajuelo D."/>
            <person name="Ebbesson L."/>
            <person name="Teles M."/>
            <person name="MacKenzie S."/>
            <person name="Amaro C."/>
        </authorList>
    </citation>
    <scope>NUCLEOTIDE SEQUENCE</scope>
</reference>
<accession>A0A0E9VPD3</accession>
<name>A0A0E9VPD3_ANGAN</name>
<dbReference type="AlphaFoldDB" id="A0A0E9VPD3"/>
<evidence type="ECO:0000313" key="1">
    <source>
        <dbReference type="EMBL" id="JAH79994.1"/>
    </source>
</evidence>
<proteinExistence type="predicted"/>
<reference evidence="1" key="1">
    <citation type="submission" date="2014-11" db="EMBL/GenBank/DDBJ databases">
        <authorList>
            <person name="Amaro Gonzalez C."/>
        </authorList>
    </citation>
    <scope>NUCLEOTIDE SEQUENCE</scope>
</reference>
<dbReference type="EMBL" id="GBXM01028583">
    <property type="protein sequence ID" value="JAH79994.1"/>
    <property type="molecule type" value="Transcribed_RNA"/>
</dbReference>
<organism evidence="1">
    <name type="scientific">Anguilla anguilla</name>
    <name type="common">European freshwater eel</name>
    <name type="synonym">Muraena anguilla</name>
    <dbReference type="NCBI Taxonomy" id="7936"/>
    <lineage>
        <taxon>Eukaryota</taxon>
        <taxon>Metazoa</taxon>
        <taxon>Chordata</taxon>
        <taxon>Craniata</taxon>
        <taxon>Vertebrata</taxon>
        <taxon>Euteleostomi</taxon>
        <taxon>Actinopterygii</taxon>
        <taxon>Neopterygii</taxon>
        <taxon>Teleostei</taxon>
        <taxon>Anguilliformes</taxon>
        <taxon>Anguillidae</taxon>
        <taxon>Anguilla</taxon>
    </lineage>
</organism>